<gene>
    <name evidence="3" type="ORF">EDD40_5950</name>
</gene>
<accession>A0A3N1HDF6</accession>
<evidence type="ECO:0000313" key="4">
    <source>
        <dbReference type="Proteomes" id="UP000268727"/>
    </source>
</evidence>
<evidence type="ECO:0000256" key="2">
    <source>
        <dbReference type="PIRSR" id="PIRSR610300-51"/>
    </source>
</evidence>
<feature type="binding site" evidence="2">
    <location>
        <position position="88"/>
    </location>
    <ligand>
        <name>Fe cation</name>
        <dbReference type="ChEBI" id="CHEBI:24875"/>
        <note>catalytic</note>
    </ligand>
</feature>
<keyword evidence="3" id="KW-0560">Oxidoreductase</keyword>
<feature type="binding site" evidence="2">
    <location>
        <position position="90"/>
    </location>
    <ligand>
        <name>Fe cation</name>
        <dbReference type="ChEBI" id="CHEBI:24875"/>
        <note>catalytic</note>
    </ligand>
</feature>
<dbReference type="InterPro" id="IPR014710">
    <property type="entry name" value="RmlC-like_jellyroll"/>
</dbReference>
<dbReference type="InterPro" id="IPR011051">
    <property type="entry name" value="RmlC_Cupin_sf"/>
</dbReference>
<dbReference type="OrthoDB" id="4217976at2"/>
<keyword evidence="2" id="KW-0408">Iron</keyword>
<dbReference type="AlphaFoldDB" id="A0A3N1HDF6"/>
<dbReference type="SUPFAM" id="SSF51182">
    <property type="entry name" value="RmlC-like cupins"/>
    <property type="match status" value="1"/>
</dbReference>
<protein>
    <submittedName>
        <fullName evidence="3">Cysteine dioxygenase type I</fullName>
    </submittedName>
</protein>
<proteinExistence type="inferred from homology"/>
<keyword evidence="4" id="KW-1185">Reference proteome</keyword>
<name>A0A3N1HDF6_9PSEU</name>
<dbReference type="Gene3D" id="2.60.120.10">
    <property type="entry name" value="Jelly Rolls"/>
    <property type="match status" value="1"/>
</dbReference>
<organism evidence="3 4">
    <name type="scientific">Saccharothrix texasensis</name>
    <dbReference type="NCBI Taxonomy" id="103734"/>
    <lineage>
        <taxon>Bacteria</taxon>
        <taxon>Bacillati</taxon>
        <taxon>Actinomycetota</taxon>
        <taxon>Actinomycetes</taxon>
        <taxon>Pseudonocardiales</taxon>
        <taxon>Pseudonocardiaceae</taxon>
        <taxon>Saccharothrix</taxon>
    </lineage>
</organism>
<dbReference type="Proteomes" id="UP000268727">
    <property type="component" value="Unassembled WGS sequence"/>
</dbReference>
<dbReference type="GO" id="GO:0016702">
    <property type="term" value="F:oxidoreductase activity, acting on single donors with incorporation of molecular oxygen, incorporation of two atoms of oxygen"/>
    <property type="evidence" value="ECO:0007669"/>
    <property type="project" value="InterPro"/>
</dbReference>
<comment type="caution">
    <text evidence="3">The sequence shown here is derived from an EMBL/GenBank/DDBJ whole genome shotgun (WGS) entry which is preliminary data.</text>
</comment>
<reference evidence="3 4" key="1">
    <citation type="submission" date="2018-11" db="EMBL/GenBank/DDBJ databases">
        <title>Sequencing the genomes of 1000 actinobacteria strains.</title>
        <authorList>
            <person name="Klenk H.-P."/>
        </authorList>
    </citation>
    <scope>NUCLEOTIDE SEQUENCE [LARGE SCALE GENOMIC DNA]</scope>
    <source>
        <strain evidence="3 4">DSM 44231</strain>
    </source>
</reference>
<dbReference type="GO" id="GO:0005506">
    <property type="term" value="F:iron ion binding"/>
    <property type="evidence" value="ECO:0007669"/>
    <property type="project" value="InterPro"/>
</dbReference>
<dbReference type="RefSeq" id="WP_123745823.1">
    <property type="nucleotide sequence ID" value="NZ_RJKM01000001.1"/>
</dbReference>
<dbReference type="Pfam" id="PF05995">
    <property type="entry name" value="CDO_I"/>
    <property type="match status" value="1"/>
</dbReference>
<evidence type="ECO:0000313" key="3">
    <source>
        <dbReference type="EMBL" id="ROP40538.1"/>
    </source>
</evidence>
<dbReference type="InterPro" id="IPR010300">
    <property type="entry name" value="CDO_1"/>
</dbReference>
<keyword evidence="3" id="KW-0223">Dioxygenase</keyword>
<dbReference type="EMBL" id="RJKM01000001">
    <property type="protein sequence ID" value="ROP40538.1"/>
    <property type="molecule type" value="Genomic_DNA"/>
</dbReference>
<dbReference type="CDD" id="cd10548">
    <property type="entry name" value="cupin_CDO"/>
    <property type="match status" value="1"/>
</dbReference>
<comment type="similarity">
    <text evidence="1">Belongs to the cysteine dioxygenase family.</text>
</comment>
<feature type="binding site" evidence="2">
    <location>
        <position position="134"/>
    </location>
    <ligand>
        <name>Fe cation</name>
        <dbReference type="ChEBI" id="CHEBI:24875"/>
        <note>catalytic</note>
    </ligand>
</feature>
<evidence type="ECO:0000256" key="1">
    <source>
        <dbReference type="ARBA" id="ARBA00006622"/>
    </source>
</evidence>
<keyword evidence="2" id="KW-0479">Metal-binding</keyword>
<sequence>MTATIARADLHPKLDVRFLRDIIHPERDLWTPRELRELTSTVAAELTTPLLDILRFDADRRWWARLGLTEGVELWLLSWLPGQGTEPHDHGGAAGSFTVLTGELAEDYRYPGGPIRSATRPVGSALGFGAGRAHRVLNQGSTGAASVHAYSPPLVPTREYPSLADIPQEIPPLPALRLPLEQLRVLADQEGP</sequence>